<protein>
    <submittedName>
        <fullName evidence="2">Uncharacterized protein</fullName>
    </submittedName>
</protein>
<feature type="region of interest" description="Disordered" evidence="1">
    <location>
        <begin position="182"/>
        <end position="204"/>
    </location>
</feature>
<feature type="compositionally biased region" description="Basic and acidic residues" evidence="1">
    <location>
        <begin position="194"/>
        <end position="204"/>
    </location>
</feature>
<dbReference type="AlphaFoldDB" id="A0AAN9QLL7"/>
<dbReference type="Proteomes" id="UP001367508">
    <property type="component" value="Unassembled WGS sequence"/>
</dbReference>
<accession>A0AAN9QLL7</accession>
<organism evidence="2 3">
    <name type="scientific">Canavalia gladiata</name>
    <name type="common">Sword bean</name>
    <name type="synonym">Dolichos gladiatus</name>
    <dbReference type="NCBI Taxonomy" id="3824"/>
    <lineage>
        <taxon>Eukaryota</taxon>
        <taxon>Viridiplantae</taxon>
        <taxon>Streptophyta</taxon>
        <taxon>Embryophyta</taxon>
        <taxon>Tracheophyta</taxon>
        <taxon>Spermatophyta</taxon>
        <taxon>Magnoliopsida</taxon>
        <taxon>eudicotyledons</taxon>
        <taxon>Gunneridae</taxon>
        <taxon>Pentapetalae</taxon>
        <taxon>rosids</taxon>
        <taxon>fabids</taxon>
        <taxon>Fabales</taxon>
        <taxon>Fabaceae</taxon>
        <taxon>Papilionoideae</taxon>
        <taxon>50 kb inversion clade</taxon>
        <taxon>NPAAA clade</taxon>
        <taxon>indigoferoid/millettioid clade</taxon>
        <taxon>Phaseoleae</taxon>
        <taxon>Canavalia</taxon>
    </lineage>
</organism>
<evidence type="ECO:0000313" key="2">
    <source>
        <dbReference type="EMBL" id="KAK7340174.1"/>
    </source>
</evidence>
<proteinExistence type="predicted"/>
<comment type="caution">
    <text evidence="2">The sequence shown here is derived from an EMBL/GenBank/DDBJ whole genome shotgun (WGS) entry which is preliminary data.</text>
</comment>
<dbReference type="EMBL" id="JAYMYQ010000004">
    <property type="protein sequence ID" value="KAK7340174.1"/>
    <property type="molecule type" value="Genomic_DNA"/>
</dbReference>
<evidence type="ECO:0000256" key="1">
    <source>
        <dbReference type="SAM" id="MobiDB-lite"/>
    </source>
</evidence>
<name>A0AAN9QLL7_CANGL</name>
<keyword evidence="3" id="KW-1185">Reference proteome</keyword>
<gene>
    <name evidence="2" type="ORF">VNO77_20869</name>
</gene>
<evidence type="ECO:0000313" key="3">
    <source>
        <dbReference type="Proteomes" id="UP001367508"/>
    </source>
</evidence>
<sequence length="204" mass="23403">MASDIPLSLGFSKKIHWVDVHGHFSPIYTVCILPQTPDDFEYDSPEDSTMWGQHGPTPLAYERAWKAREFITERLEILHMMCRGEGVSPRERLAQSAWFVVALWHRECDLKILGHTEWEWGLEKRSFLGGNWTLFFHLRGLPPLDSKASTLSRAHSVAIVSSKWSHPELVLLRSKRDESHDMRLSSSRLCGEGMKSEVPKPPKV</sequence>
<reference evidence="2 3" key="1">
    <citation type="submission" date="2024-01" db="EMBL/GenBank/DDBJ databases">
        <title>The genomes of 5 underutilized Papilionoideae crops provide insights into root nodulation and disease resistanc.</title>
        <authorList>
            <person name="Jiang F."/>
        </authorList>
    </citation>
    <scope>NUCLEOTIDE SEQUENCE [LARGE SCALE GENOMIC DNA]</scope>
    <source>
        <strain evidence="2">LVBAO_FW01</strain>
        <tissue evidence="2">Leaves</tissue>
    </source>
</reference>